<keyword evidence="7" id="KW-0130">Cell adhesion</keyword>
<keyword evidence="5" id="KW-0677">Repeat</keyword>
<keyword evidence="3" id="KW-0272">Extracellular matrix</keyword>
<evidence type="ECO:0000259" key="13">
    <source>
        <dbReference type="PROSITE" id="PS50027"/>
    </source>
</evidence>
<keyword evidence="11 12" id="KW-0424">Laminin EGF-like domain</keyword>
<feature type="domain" description="Laminin EGF-like" evidence="13">
    <location>
        <begin position="1010"/>
        <end position="1059"/>
    </location>
</feature>
<evidence type="ECO:0000256" key="7">
    <source>
        <dbReference type="ARBA" id="ARBA00022889"/>
    </source>
</evidence>
<feature type="domain" description="Laminin IV type B" evidence="14">
    <location>
        <begin position="773"/>
        <end position="1004"/>
    </location>
</feature>
<evidence type="ECO:0000313" key="16">
    <source>
        <dbReference type="EMBL" id="CAH1271076.1"/>
    </source>
</evidence>
<accession>A0A8K0AA53</accession>
<dbReference type="AlphaFoldDB" id="A0A8K0AA53"/>
<evidence type="ECO:0000313" key="17">
    <source>
        <dbReference type="Proteomes" id="UP000838412"/>
    </source>
</evidence>
<feature type="domain" description="Laminin N-terminal" evidence="15">
    <location>
        <begin position="261"/>
        <end position="507"/>
    </location>
</feature>
<keyword evidence="10" id="KW-0325">Glycoprotein</keyword>
<dbReference type="Gene3D" id="2.60.120.260">
    <property type="entry name" value="Galactose-binding domain-like"/>
    <property type="match status" value="1"/>
</dbReference>
<dbReference type="PROSITE" id="PS51117">
    <property type="entry name" value="LAMININ_NTER"/>
    <property type="match status" value="1"/>
</dbReference>
<feature type="disulfide bond" evidence="12">
    <location>
        <begin position="648"/>
        <end position="657"/>
    </location>
</feature>
<dbReference type="GO" id="GO:0009888">
    <property type="term" value="P:tissue development"/>
    <property type="evidence" value="ECO:0007669"/>
    <property type="project" value="TreeGrafter"/>
</dbReference>
<dbReference type="FunFam" id="2.10.25.10:FF:000188">
    <property type="entry name" value="Laminin subunit gamma 2"/>
    <property type="match status" value="1"/>
</dbReference>
<comment type="caution">
    <text evidence="12">Lacks conserved residue(s) required for the propagation of feature annotation.</text>
</comment>
<keyword evidence="8" id="KW-0175">Coiled coil</keyword>
<dbReference type="InterPro" id="IPR013015">
    <property type="entry name" value="Laminin_IV_B"/>
</dbReference>
<dbReference type="OrthoDB" id="9981301at2759"/>
<keyword evidence="6" id="KW-0084">Basement membrane</keyword>
<evidence type="ECO:0000259" key="14">
    <source>
        <dbReference type="PROSITE" id="PS51116"/>
    </source>
</evidence>
<keyword evidence="4" id="KW-0732">Signal</keyword>
<keyword evidence="17" id="KW-1185">Reference proteome</keyword>
<dbReference type="GO" id="GO:0009887">
    <property type="term" value="P:animal organ morphogenesis"/>
    <property type="evidence" value="ECO:0007669"/>
    <property type="project" value="TreeGrafter"/>
</dbReference>
<dbReference type="CDD" id="cd00055">
    <property type="entry name" value="EGF_Lam"/>
    <property type="match status" value="9"/>
</dbReference>
<dbReference type="InterPro" id="IPR056863">
    <property type="entry name" value="LMN_ATRN_NET-like_EGF"/>
</dbReference>
<evidence type="ECO:0000256" key="8">
    <source>
        <dbReference type="ARBA" id="ARBA00023054"/>
    </source>
</evidence>
<feature type="disulfide bond" evidence="12">
    <location>
        <begin position="1141"/>
        <end position="1150"/>
    </location>
</feature>
<keyword evidence="9 12" id="KW-1015">Disulfide bond</keyword>
<evidence type="ECO:0000256" key="11">
    <source>
        <dbReference type="ARBA" id="ARBA00023292"/>
    </source>
</evidence>
<feature type="domain" description="Laminin EGF-like" evidence="13">
    <location>
        <begin position="1121"/>
        <end position="1167"/>
    </location>
</feature>
<feature type="disulfide bond" evidence="12">
    <location>
        <begin position="1121"/>
        <end position="1133"/>
    </location>
</feature>
<feature type="disulfide bond" evidence="12">
    <location>
        <begin position="1189"/>
        <end position="1198"/>
    </location>
</feature>
<dbReference type="SMART" id="SM00136">
    <property type="entry name" value="LamNT"/>
    <property type="match status" value="1"/>
</dbReference>
<evidence type="ECO:0000256" key="5">
    <source>
        <dbReference type="ARBA" id="ARBA00022737"/>
    </source>
</evidence>
<name>A0A8K0AA53_BRALA</name>
<dbReference type="Pfam" id="PF21199">
    <property type="entry name" value="LAMININ_IV_B"/>
    <property type="match status" value="1"/>
</dbReference>
<reference evidence="16" key="1">
    <citation type="submission" date="2022-01" db="EMBL/GenBank/DDBJ databases">
        <authorList>
            <person name="Braso-Vives M."/>
        </authorList>
    </citation>
    <scope>NUCLEOTIDE SEQUENCE</scope>
</reference>
<dbReference type="Pfam" id="PF00053">
    <property type="entry name" value="EGF_laminin"/>
    <property type="match status" value="8"/>
</dbReference>
<sequence length="1245" mass="137214">MWKKEFPNLKIPRKTRFTKCTECDTLRKLLKSAKTKEDIKEVQDRRTAHFGLQNSARQKYYKHIKKARNQPENYLSIIIDSMDQNKSAIPQFDTETKLQASLKPLRVHLTGALVHGQQRAFVYAWTEKFRMDTNITVNVLISILLELAKDYNGHLPNTLYLQLDNSAKECKNKYIIAFAAWLVHLRVFRKVKLGYLMPGHTHEDVDQMFSRFSTHLDKRNAATIPELFQRLTDAYTPHAECKLMTSMWDFRDVIDKKIAAISGHSRPHHFTAKLVSGKVQLRAKLWPDPQEEEVEIPDLDSDKLECSLNDRLPRFMYDEDPESYWQSISWLLYPTPLHLNITLSFPSIYELGGDIKIEMPTARPREMLLEKSLDHGRTWHPMQYYAYNCREAFDMEDNEQSAVLLDSATEITCTSEDSDGLPIIGEPQDQTVTFEKLTQLNNNPSGLQGIFEEFENDTFRELFVFTDLRIRLLYPATDGEEVSSGLPGLLAKLQYYYTVSDLQLVARCYCNLHGIYCKDNGTVCECQHNTAGPNCERCLPLYNNRPWRRGSYLPLDTEPGGTANECQKCNCHDHADSCEYNATVGHGVCLDCQHNTTGVNCSECRAGFYPNNSLSINHPDICITCSCEPLGVRDNDTSCDPLTGQCHCKAGVTGLHCDQCETGTYGLLLEDRPGECKNCSCNTLGTLDSVDLCDQITGQCPCKNTTDTATCGTCKDKYWRFPENPDEECLPCLCDVGGSTSLNTSCDGSTGQCDCRPNLQGLRCDQTQDGYYVPGLDFLLFEAEGENVETNCTVVTTELPGTILFTGRGFVSCNGSAAVAFNDVEVEQNWFYALAVRHTADNSTTLSSGSVQVFTVGSSGVNGSSVGNGSIQMNDSIPTNLTVDGNSTEQVSSLCPYETGLAYSQNITLTAGVGQVSMTDPVQLDRRCRYQVSVHLDGASSPVTVDSLLLIPDVTKSIVYELADNTTKGVYKNCVKSSAPLPTTDTASTEQCQQMVFSLSAQVYDGARACDCDPVGTVGGSSDCSDVGGRCRCKPGVGGTRCDTCIPGYHSLSQEGCSACNCSDLGSVHQVCDLETGQCPCHPGVSDASMLSASNLTADLQCRSCQLDYFGFESGEGCHPCLCNETGSVSLQCDETGQCPCTDTSGGDKCDVCLPGFFNFSSQGCSPCGCDEAGSEVMTCDQTEGSCTCKFNVEGEGCDTCRDTTFNLATWNPDGCQDCFCFNHTDRCTSAVGFVLQNITVDVNR</sequence>
<feature type="domain" description="Laminin EGF-like" evidence="13">
    <location>
        <begin position="625"/>
        <end position="678"/>
    </location>
</feature>
<organism evidence="16 17">
    <name type="scientific">Branchiostoma lanceolatum</name>
    <name type="common">Common lancelet</name>
    <name type="synonym">Amphioxus lanceolatum</name>
    <dbReference type="NCBI Taxonomy" id="7740"/>
    <lineage>
        <taxon>Eukaryota</taxon>
        <taxon>Metazoa</taxon>
        <taxon>Chordata</taxon>
        <taxon>Cephalochordata</taxon>
        <taxon>Leptocardii</taxon>
        <taxon>Amphioxiformes</taxon>
        <taxon>Branchiostomatidae</taxon>
        <taxon>Branchiostoma</taxon>
    </lineage>
</organism>
<dbReference type="InterPro" id="IPR002049">
    <property type="entry name" value="LE_dom"/>
</dbReference>
<dbReference type="InterPro" id="IPR008211">
    <property type="entry name" value="Laminin_N"/>
</dbReference>
<dbReference type="PROSITE" id="PS51116">
    <property type="entry name" value="LAMININ_IVB"/>
    <property type="match status" value="1"/>
</dbReference>
<dbReference type="PROSITE" id="PS01248">
    <property type="entry name" value="EGF_LAM_1"/>
    <property type="match status" value="4"/>
</dbReference>
<feature type="disulfide bond" evidence="12">
    <location>
        <begin position="1033"/>
        <end position="1042"/>
    </location>
</feature>
<evidence type="ECO:0000256" key="12">
    <source>
        <dbReference type="PROSITE-ProRule" id="PRU00460"/>
    </source>
</evidence>
<dbReference type="Pfam" id="PF25273">
    <property type="entry name" value="DUF7869"/>
    <property type="match status" value="1"/>
</dbReference>
<dbReference type="PRINTS" id="PR00011">
    <property type="entry name" value="EGFLAMININ"/>
</dbReference>
<feature type="disulfide bond" evidence="12">
    <location>
        <begin position="1170"/>
        <end position="1187"/>
    </location>
</feature>
<gene>
    <name evidence="16" type="primary">LAMB1</name>
    <name evidence="16" type="ORF">BLAG_LOCUS23187</name>
</gene>
<dbReference type="FunFam" id="2.10.25.10:FF:000180">
    <property type="entry name" value="Netrin G2"/>
    <property type="match status" value="1"/>
</dbReference>
<dbReference type="PANTHER" id="PTHR10574:SF440">
    <property type="entry name" value="LAMININ EGF-LIKE DOMAIN-CONTAINING PROTEIN"/>
    <property type="match status" value="1"/>
</dbReference>
<evidence type="ECO:0000256" key="3">
    <source>
        <dbReference type="ARBA" id="ARBA00022530"/>
    </source>
</evidence>
<feature type="domain" description="Laminin EGF-like" evidence="13">
    <location>
        <begin position="732"/>
        <end position="794"/>
    </location>
</feature>
<dbReference type="Gene3D" id="2.10.25.10">
    <property type="entry name" value="Laminin"/>
    <property type="match status" value="9"/>
</dbReference>
<evidence type="ECO:0000259" key="15">
    <source>
        <dbReference type="PROSITE" id="PS51117"/>
    </source>
</evidence>
<dbReference type="PROSITE" id="PS50027">
    <property type="entry name" value="EGF_LAM_2"/>
    <property type="match status" value="6"/>
</dbReference>
<dbReference type="Pfam" id="PF24973">
    <property type="entry name" value="EGF_LMN_ATRN"/>
    <property type="match status" value="1"/>
</dbReference>
<dbReference type="SMART" id="SM00180">
    <property type="entry name" value="EGF_Lam"/>
    <property type="match status" value="9"/>
</dbReference>
<proteinExistence type="predicted"/>
<dbReference type="InterPro" id="IPR050440">
    <property type="entry name" value="Laminin/Netrin_ECM"/>
</dbReference>
<evidence type="ECO:0000256" key="2">
    <source>
        <dbReference type="ARBA" id="ARBA00022525"/>
    </source>
</evidence>
<dbReference type="InterPro" id="IPR057191">
    <property type="entry name" value="DUF7869"/>
</dbReference>
<dbReference type="FunFam" id="2.10.25.10:FF:000090">
    <property type="entry name" value="laminin subunit alpha"/>
    <property type="match status" value="4"/>
</dbReference>
<feature type="domain" description="Laminin EGF-like" evidence="13">
    <location>
        <begin position="1168"/>
        <end position="1218"/>
    </location>
</feature>
<dbReference type="FunFam" id="2.10.25.10:FF:000011">
    <property type="entry name" value="Cadherin EGF LAG seven-pass G-type receptor"/>
    <property type="match status" value="1"/>
</dbReference>
<feature type="disulfide bond" evidence="12">
    <location>
        <begin position="755"/>
        <end position="764"/>
    </location>
</feature>
<feature type="disulfide bond" evidence="12">
    <location>
        <begin position="1168"/>
        <end position="1180"/>
    </location>
</feature>
<comment type="subcellular location">
    <subcellularLocation>
        <location evidence="1">Secreted</location>
        <location evidence="1">Extracellular space</location>
        <location evidence="1">Extracellular matrix</location>
        <location evidence="1">Basement membrane</location>
    </subcellularLocation>
</comment>
<dbReference type="PANTHER" id="PTHR10574">
    <property type="entry name" value="NETRIN/LAMININ-RELATED"/>
    <property type="match status" value="1"/>
</dbReference>
<keyword evidence="2" id="KW-0964">Secreted</keyword>
<dbReference type="Proteomes" id="UP000838412">
    <property type="component" value="Chromosome 8"/>
</dbReference>
<feature type="disulfide bond" evidence="12">
    <location>
        <begin position="702"/>
        <end position="711"/>
    </location>
</feature>
<dbReference type="GO" id="GO:0007155">
    <property type="term" value="P:cell adhesion"/>
    <property type="evidence" value="ECO:0007669"/>
    <property type="project" value="UniProtKB-KW"/>
</dbReference>
<evidence type="ECO:0000256" key="1">
    <source>
        <dbReference type="ARBA" id="ARBA00004302"/>
    </source>
</evidence>
<evidence type="ECO:0000256" key="10">
    <source>
        <dbReference type="ARBA" id="ARBA00023180"/>
    </source>
</evidence>
<protein>
    <submittedName>
        <fullName evidence="16">LAMB1 protein</fullName>
    </submittedName>
</protein>
<evidence type="ECO:0000256" key="9">
    <source>
        <dbReference type="ARBA" id="ARBA00023157"/>
    </source>
</evidence>
<dbReference type="SUPFAM" id="SSF57196">
    <property type="entry name" value="EGF/Laminin"/>
    <property type="match status" value="8"/>
</dbReference>
<dbReference type="EMBL" id="OV696693">
    <property type="protein sequence ID" value="CAH1271076.1"/>
    <property type="molecule type" value="Genomic_DNA"/>
</dbReference>
<evidence type="ECO:0000256" key="4">
    <source>
        <dbReference type="ARBA" id="ARBA00022729"/>
    </source>
</evidence>
<feature type="domain" description="Laminin EGF-like" evidence="13">
    <location>
        <begin position="679"/>
        <end position="731"/>
    </location>
</feature>
<evidence type="ECO:0000256" key="6">
    <source>
        <dbReference type="ARBA" id="ARBA00022869"/>
    </source>
</evidence>
<dbReference type="Pfam" id="PF00055">
    <property type="entry name" value="Laminin_N"/>
    <property type="match status" value="1"/>
</dbReference>
<dbReference type="GO" id="GO:0005604">
    <property type="term" value="C:basement membrane"/>
    <property type="evidence" value="ECO:0007669"/>
    <property type="project" value="UniProtKB-SubCell"/>
</dbReference>